<proteinExistence type="predicted"/>
<dbReference type="SUPFAM" id="SSF52540">
    <property type="entry name" value="P-loop containing nucleoside triphosphate hydrolases"/>
    <property type="match status" value="1"/>
</dbReference>
<organism evidence="3">
    <name type="scientific">Salix viminalis</name>
    <name type="common">Common osier</name>
    <name type="synonym">Basket willow</name>
    <dbReference type="NCBI Taxonomy" id="40686"/>
    <lineage>
        <taxon>Eukaryota</taxon>
        <taxon>Viridiplantae</taxon>
        <taxon>Streptophyta</taxon>
        <taxon>Embryophyta</taxon>
        <taxon>Tracheophyta</taxon>
        <taxon>Spermatophyta</taxon>
        <taxon>Magnoliopsida</taxon>
        <taxon>eudicotyledons</taxon>
        <taxon>Gunneridae</taxon>
        <taxon>Pentapetalae</taxon>
        <taxon>rosids</taxon>
        <taxon>fabids</taxon>
        <taxon>Malpighiales</taxon>
        <taxon>Salicaceae</taxon>
        <taxon>Saliceae</taxon>
        <taxon>Salix</taxon>
    </lineage>
</organism>
<name>A0A6N2KG44_SALVM</name>
<dbReference type="PROSITE" id="PS00028">
    <property type="entry name" value="ZINC_FINGER_C2H2_1"/>
    <property type="match status" value="1"/>
</dbReference>
<feature type="region of interest" description="Disordered" evidence="1">
    <location>
        <begin position="165"/>
        <end position="187"/>
    </location>
</feature>
<dbReference type="Gene3D" id="3.40.50.300">
    <property type="entry name" value="P-loop containing nucleotide triphosphate hydrolases"/>
    <property type="match status" value="1"/>
</dbReference>
<feature type="compositionally biased region" description="Basic and acidic residues" evidence="1">
    <location>
        <begin position="173"/>
        <end position="182"/>
    </location>
</feature>
<feature type="domain" description="C2H2-type" evidence="2">
    <location>
        <begin position="89"/>
        <end position="110"/>
    </location>
</feature>
<feature type="region of interest" description="Disordered" evidence="1">
    <location>
        <begin position="1"/>
        <end position="27"/>
    </location>
</feature>
<evidence type="ECO:0000256" key="1">
    <source>
        <dbReference type="SAM" id="MobiDB-lite"/>
    </source>
</evidence>
<accession>A0A6N2KG44</accession>
<feature type="region of interest" description="Disordered" evidence="1">
    <location>
        <begin position="42"/>
        <end position="74"/>
    </location>
</feature>
<dbReference type="EMBL" id="CAADRP010000335">
    <property type="protein sequence ID" value="VFU26977.1"/>
    <property type="molecule type" value="Genomic_DNA"/>
</dbReference>
<dbReference type="AlphaFoldDB" id="A0A6N2KG44"/>
<dbReference type="InterPro" id="IPR013087">
    <property type="entry name" value="Znf_C2H2_type"/>
</dbReference>
<sequence length="233" mass="26394">MEQKLKGSGLKLPRKGEIGDWENNLTPEMGARLDGIMEQKLKGSGLKLPRKKVVGNKRREETRKPGKRQCMGRAKTDISARSSVHAPPCSACSQPLSSPSSHYPHLLTFHRASIPCQMLPPNLSYRCLNLLLLQTKKADNRVLGNVSHWRLELGHTKRMIWNVGKGKGKEKKRKSEQGKSDYKAGLQPVPRCATTSYKKKRPGRKKAVQSWHFWNTFDHALHDSITLFTSTYE</sequence>
<evidence type="ECO:0000313" key="3">
    <source>
        <dbReference type="EMBL" id="VFU26977.1"/>
    </source>
</evidence>
<dbReference type="InterPro" id="IPR027417">
    <property type="entry name" value="P-loop_NTPase"/>
</dbReference>
<reference evidence="3" key="1">
    <citation type="submission" date="2019-03" db="EMBL/GenBank/DDBJ databases">
        <authorList>
            <person name="Mank J."/>
            <person name="Almeida P."/>
        </authorList>
    </citation>
    <scope>NUCLEOTIDE SEQUENCE</scope>
    <source>
        <strain evidence="3">78183</strain>
    </source>
</reference>
<protein>
    <recommendedName>
        <fullName evidence="2">C2H2-type domain-containing protein</fullName>
    </recommendedName>
</protein>
<evidence type="ECO:0000259" key="2">
    <source>
        <dbReference type="PROSITE" id="PS00028"/>
    </source>
</evidence>
<gene>
    <name evidence="3" type="ORF">SVIM_LOCUS77593</name>
</gene>